<organism evidence="1 2">
    <name type="scientific">Pedobacter cryophilus</name>
    <dbReference type="NCBI Taxonomy" id="2571271"/>
    <lineage>
        <taxon>Bacteria</taxon>
        <taxon>Pseudomonadati</taxon>
        <taxon>Bacteroidota</taxon>
        <taxon>Sphingobacteriia</taxon>
        <taxon>Sphingobacteriales</taxon>
        <taxon>Sphingobacteriaceae</taxon>
        <taxon>Pedobacter</taxon>
    </lineage>
</organism>
<dbReference type="Proteomes" id="UP000308181">
    <property type="component" value="Unassembled WGS sequence"/>
</dbReference>
<protein>
    <recommendedName>
        <fullName evidence="3">Secretion system C-terminal sorting domain-containing protein</fullName>
    </recommendedName>
</protein>
<dbReference type="AlphaFoldDB" id="A0A4U1C3T5"/>
<accession>A0A4U1C3T5</accession>
<gene>
    <name evidence="1" type="ORF">FA046_02270</name>
</gene>
<evidence type="ECO:0008006" key="3">
    <source>
        <dbReference type="Google" id="ProtNLM"/>
    </source>
</evidence>
<sequence length="137" mass="14837">MISSLGVSKSLSNGLMVSQTIGQQSITGTSSGDKFLIQQGFQQALISKIVPVTSFMTIQTAAFPNPFVDIICFKFSQHLKGDLTVAVYDYVGRVAYKKVFNSPGDVVNVNLGVLTPQKYVVNLTATNYSYSTIIAKE</sequence>
<keyword evidence="2" id="KW-1185">Reference proteome</keyword>
<name>A0A4U1C3T5_9SPHI</name>
<comment type="caution">
    <text evidence="1">The sequence shown here is derived from an EMBL/GenBank/DDBJ whole genome shotgun (WGS) entry which is preliminary data.</text>
</comment>
<proteinExistence type="predicted"/>
<dbReference type="RefSeq" id="WP_136824734.1">
    <property type="nucleotide sequence ID" value="NZ_SWBP01000001.1"/>
</dbReference>
<dbReference type="OrthoDB" id="1110382at2"/>
<reference evidence="1 2" key="1">
    <citation type="submission" date="2019-04" db="EMBL/GenBank/DDBJ databases">
        <title>Pedobacter sp. AR-3-17 sp. nov., isolated from Arctic soil.</title>
        <authorList>
            <person name="Dahal R.H."/>
            <person name="Kim D.-U."/>
        </authorList>
    </citation>
    <scope>NUCLEOTIDE SEQUENCE [LARGE SCALE GENOMIC DNA]</scope>
    <source>
        <strain evidence="1 2">AR-3-17</strain>
    </source>
</reference>
<dbReference type="EMBL" id="SWBP01000001">
    <property type="protein sequence ID" value="TKC00526.1"/>
    <property type="molecule type" value="Genomic_DNA"/>
</dbReference>
<evidence type="ECO:0000313" key="1">
    <source>
        <dbReference type="EMBL" id="TKC00526.1"/>
    </source>
</evidence>
<evidence type="ECO:0000313" key="2">
    <source>
        <dbReference type="Proteomes" id="UP000308181"/>
    </source>
</evidence>